<dbReference type="SMART" id="SM00065">
    <property type="entry name" value="GAF"/>
    <property type="match status" value="1"/>
</dbReference>
<dbReference type="SMART" id="SM00052">
    <property type="entry name" value="EAL"/>
    <property type="match status" value="1"/>
</dbReference>
<dbReference type="Pfam" id="PF08447">
    <property type="entry name" value="PAS_3"/>
    <property type="match status" value="1"/>
</dbReference>
<dbReference type="InterPro" id="IPR013655">
    <property type="entry name" value="PAS_fold_3"/>
</dbReference>
<feature type="domain" description="EAL" evidence="1">
    <location>
        <begin position="466"/>
        <end position="721"/>
    </location>
</feature>
<accession>A0A9X1F5C6</accession>
<dbReference type="PROSITE" id="PS50883">
    <property type="entry name" value="EAL"/>
    <property type="match status" value="1"/>
</dbReference>
<evidence type="ECO:0000259" key="2">
    <source>
        <dbReference type="PROSITE" id="PS50887"/>
    </source>
</evidence>
<dbReference type="InterPro" id="IPR001633">
    <property type="entry name" value="EAL_dom"/>
</dbReference>
<dbReference type="Pfam" id="PF01590">
    <property type="entry name" value="GAF"/>
    <property type="match status" value="1"/>
</dbReference>
<dbReference type="AlphaFoldDB" id="A0A9X1F5C6"/>
<keyword evidence="4" id="KW-1185">Reference proteome</keyword>
<reference evidence="3" key="1">
    <citation type="submission" date="2021-04" db="EMBL/GenBank/DDBJ databases">
        <authorList>
            <person name="Pira H."/>
            <person name="Risdian C."/>
            <person name="Wink J."/>
        </authorList>
    </citation>
    <scope>NUCLEOTIDE SEQUENCE</scope>
    <source>
        <strain evidence="3">WH158</strain>
    </source>
</reference>
<dbReference type="InterPro" id="IPR000014">
    <property type="entry name" value="PAS"/>
</dbReference>
<dbReference type="PANTHER" id="PTHR44757">
    <property type="entry name" value="DIGUANYLATE CYCLASE DGCP"/>
    <property type="match status" value="1"/>
</dbReference>
<dbReference type="CDD" id="cd00130">
    <property type="entry name" value="PAS"/>
    <property type="match status" value="1"/>
</dbReference>
<dbReference type="EMBL" id="JAGSPC010000001">
    <property type="protein sequence ID" value="MBV7259608.1"/>
    <property type="molecule type" value="Genomic_DNA"/>
</dbReference>
<dbReference type="Pfam" id="PF00990">
    <property type="entry name" value="GGDEF"/>
    <property type="match status" value="1"/>
</dbReference>
<protein>
    <submittedName>
        <fullName evidence="3">EAL domain-containing protein</fullName>
    </submittedName>
</protein>
<dbReference type="InterPro" id="IPR052155">
    <property type="entry name" value="Biofilm_reg_signaling"/>
</dbReference>
<dbReference type="CDD" id="cd01948">
    <property type="entry name" value="EAL"/>
    <property type="match status" value="1"/>
</dbReference>
<gene>
    <name evidence="3" type="ORF">KCG46_08475</name>
</gene>
<dbReference type="CDD" id="cd01949">
    <property type="entry name" value="GGDEF"/>
    <property type="match status" value="1"/>
</dbReference>
<proteinExistence type="predicted"/>
<dbReference type="Pfam" id="PF00563">
    <property type="entry name" value="EAL"/>
    <property type="match status" value="1"/>
</dbReference>
<comment type="caution">
    <text evidence="3">The sequence shown here is derived from an EMBL/GenBank/DDBJ whole genome shotgun (WGS) entry which is preliminary data.</text>
</comment>
<evidence type="ECO:0000313" key="4">
    <source>
        <dbReference type="Proteomes" id="UP001138681"/>
    </source>
</evidence>
<feature type="domain" description="GGDEF" evidence="2">
    <location>
        <begin position="325"/>
        <end position="457"/>
    </location>
</feature>
<dbReference type="RefSeq" id="WP_218404815.1">
    <property type="nucleotide sequence ID" value="NZ_JAGSPC010000001.1"/>
</dbReference>
<dbReference type="PANTHER" id="PTHR44757:SF2">
    <property type="entry name" value="BIOFILM ARCHITECTURE MAINTENANCE PROTEIN MBAA"/>
    <property type="match status" value="1"/>
</dbReference>
<sequence>MDEVDRLETLYKLALDQVRRPEIFGHITQLAAEMFDCEISLISIIDSQRQWFLGKTGLKLGETPRDGAICSMPVATGAPTLIDDAMSEPRLSENPLVTGQPYVRSYLGVPIRAENGAVLGALCVLSRKPSAFRHEDLHRLETLAELTEQSIAVHAKTLELTRANTALSQLNRVFKQAERAANIGAWRVDLTTDELSWSDQVYAIHGISEETDLSVVNAIDFYAEEDRELVSQSLIDALDRSEPFSFEACVVRPDGERRRVRAVGERIDIDGQPDSIAGIFLDHTEEHVRNAELKRAAERDQLTGLYNRAEFDRRLTKALNDPDGSPVTVLLLDLDGFKQVNDSLGHLAGDEVLKAVARRLQHEAADDTFIARWGGDEFAILFPSSVGLKEASEFGDKLSSNLAEHVDFGDGTLTVGCTCGIAQLPSGGESAELVRRADVALYDGKADGKGSVSCWNREMAARQQARQSAITDLKHALAANRVFPVYQPIVDLGDGRVVAAEALLRLHDDNGRLLSAADVAPAIIDPVLSHKVSNLMLERVFAEGADLLALYGPDCRIGINSSEADLRKGECLDQITRLAKNGNLAPRNLIVEVTETMLLTDDSGAICDCLTTLEAMGCKIALDDFGTGFSSLTHLRNFPIHTVKIDREFVSSIDEDHQARLIIQAIVQMARSLGLSVVAEGVENESQFNFLKSSGCSHAQGFFFAKPSLIPELTAMATQSRRRA</sequence>
<organism evidence="3 4">
    <name type="scientific">Erythrobacter crassostreae</name>
    <dbReference type="NCBI Taxonomy" id="2828328"/>
    <lineage>
        <taxon>Bacteria</taxon>
        <taxon>Pseudomonadati</taxon>
        <taxon>Pseudomonadota</taxon>
        <taxon>Alphaproteobacteria</taxon>
        <taxon>Sphingomonadales</taxon>
        <taxon>Erythrobacteraceae</taxon>
        <taxon>Erythrobacter/Porphyrobacter group</taxon>
        <taxon>Erythrobacter</taxon>
    </lineage>
</organism>
<evidence type="ECO:0000259" key="1">
    <source>
        <dbReference type="PROSITE" id="PS50883"/>
    </source>
</evidence>
<dbReference type="NCBIfam" id="TIGR00254">
    <property type="entry name" value="GGDEF"/>
    <property type="match status" value="1"/>
</dbReference>
<dbReference type="Proteomes" id="UP001138681">
    <property type="component" value="Unassembled WGS sequence"/>
</dbReference>
<name>A0A9X1F5C6_9SPHN</name>
<evidence type="ECO:0000313" key="3">
    <source>
        <dbReference type="EMBL" id="MBV7259608.1"/>
    </source>
</evidence>
<dbReference type="InterPro" id="IPR000160">
    <property type="entry name" value="GGDEF_dom"/>
</dbReference>
<dbReference type="InterPro" id="IPR003018">
    <property type="entry name" value="GAF"/>
</dbReference>
<dbReference type="PROSITE" id="PS50887">
    <property type="entry name" value="GGDEF"/>
    <property type="match status" value="1"/>
</dbReference>
<dbReference type="SMART" id="SM00267">
    <property type="entry name" value="GGDEF"/>
    <property type="match status" value="1"/>
</dbReference>